<gene>
    <name evidence="1" type="ORF">GCM10011375_12820</name>
</gene>
<organism evidence="1 2">
    <name type="scientific">Hymenobacter qilianensis</name>
    <dbReference type="NCBI Taxonomy" id="1385715"/>
    <lineage>
        <taxon>Bacteria</taxon>
        <taxon>Pseudomonadati</taxon>
        <taxon>Bacteroidota</taxon>
        <taxon>Cytophagia</taxon>
        <taxon>Cytophagales</taxon>
        <taxon>Hymenobacteraceae</taxon>
        <taxon>Hymenobacter</taxon>
    </lineage>
</organism>
<protein>
    <submittedName>
        <fullName evidence="1">Uncharacterized protein</fullName>
    </submittedName>
</protein>
<dbReference type="EMBL" id="BMFN01000001">
    <property type="protein sequence ID" value="GGF59075.1"/>
    <property type="molecule type" value="Genomic_DNA"/>
</dbReference>
<accession>A0ACB5PPG1</accession>
<reference evidence="1 2" key="1">
    <citation type="journal article" date="2019" name="Int. J. Syst. Evol. Microbiol.">
        <title>The Global Catalogue of Microorganisms (GCM) 10K type strain sequencing project: providing services to taxonomists for standard genome sequencing and annotation.</title>
        <authorList>
            <consortium name="The Broad Institute Genomics Platform"/>
            <consortium name="The Broad Institute Genome Sequencing Center for Infectious Disease"/>
            <person name="Wu L."/>
            <person name="Ma J."/>
        </authorList>
    </citation>
    <scope>NUCLEOTIDE SEQUENCE [LARGE SCALE GENOMIC DNA]</scope>
    <source>
        <strain evidence="1 2">CGMCC 1.12720</strain>
    </source>
</reference>
<sequence>MRELEIAGMKPLQPSDLMQRDGRERAVAWALTITQNTPLAPAQREQQLLNQFVAGELSLDEVITLLDEGTED</sequence>
<keyword evidence="2" id="KW-1185">Reference proteome</keyword>
<name>A0ACB5PPG1_9BACT</name>
<evidence type="ECO:0000313" key="2">
    <source>
        <dbReference type="Proteomes" id="UP000605392"/>
    </source>
</evidence>
<evidence type="ECO:0000313" key="1">
    <source>
        <dbReference type="EMBL" id="GGF59075.1"/>
    </source>
</evidence>
<comment type="caution">
    <text evidence="1">The sequence shown here is derived from an EMBL/GenBank/DDBJ whole genome shotgun (WGS) entry which is preliminary data.</text>
</comment>
<dbReference type="Proteomes" id="UP000605392">
    <property type="component" value="Unassembled WGS sequence"/>
</dbReference>
<proteinExistence type="predicted"/>